<organism evidence="2 3">
    <name type="scientific">Solanum tuberosum</name>
    <name type="common">Potato</name>
    <dbReference type="NCBI Taxonomy" id="4113"/>
    <lineage>
        <taxon>Eukaryota</taxon>
        <taxon>Viridiplantae</taxon>
        <taxon>Streptophyta</taxon>
        <taxon>Embryophyta</taxon>
        <taxon>Tracheophyta</taxon>
        <taxon>Spermatophyta</taxon>
        <taxon>Magnoliopsida</taxon>
        <taxon>eudicotyledons</taxon>
        <taxon>Gunneridae</taxon>
        <taxon>Pentapetalae</taxon>
        <taxon>asterids</taxon>
        <taxon>lamiids</taxon>
        <taxon>Solanales</taxon>
        <taxon>Solanaceae</taxon>
        <taxon>Solanoideae</taxon>
        <taxon>Solaneae</taxon>
        <taxon>Solanum</taxon>
    </lineage>
</organism>
<dbReference type="PaxDb" id="4113-PGSC0003DMT400097248"/>
<reference evidence="2" key="2">
    <citation type="submission" date="2015-06" db="UniProtKB">
        <authorList>
            <consortium name="EnsemblPlants"/>
        </authorList>
    </citation>
    <scope>IDENTIFICATION</scope>
    <source>
        <strain evidence="2">DM1-3 516 R44</strain>
    </source>
</reference>
<reference evidence="3" key="1">
    <citation type="journal article" date="2011" name="Nature">
        <title>Genome sequence and analysis of the tuber crop potato.</title>
        <authorList>
            <consortium name="The Potato Genome Sequencing Consortium"/>
        </authorList>
    </citation>
    <scope>NUCLEOTIDE SEQUENCE [LARGE SCALE GENOMIC DNA]</scope>
    <source>
        <strain evidence="3">cv. DM1-3 516 R44</strain>
    </source>
</reference>
<evidence type="ECO:0000313" key="3">
    <source>
        <dbReference type="Proteomes" id="UP000011115"/>
    </source>
</evidence>
<dbReference type="Proteomes" id="UP000011115">
    <property type="component" value="Unassembled WGS sequence"/>
</dbReference>
<feature type="compositionally biased region" description="Polar residues" evidence="1">
    <location>
        <begin position="30"/>
        <end position="41"/>
    </location>
</feature>
<dbReference type="HOGENOM" id="CLU_2473369_0_0_1"/>
<keyword evidence="3" id="KW-1185">Reference proteome</keyword>
<sequence length="88" mass="10036">MDHGDGREFEAVAREFGGQTFMAKARPHPSSRSVVRTTTRGPSREGVRGRELAWGRFFFLVTSIIMGRGLHHDPSRVLWRIPWSRLSS</sequence>
<name>M1E077_SOLTU</name>
<proteinExistence type="predicted"/>
<dbReference type="EnsemblPlants" id="PGSC0003DMT400097248">
    <property type="protein sequence ID" value="PGSC0003DMT400097248"/>
    <property type="gene ID" value="PGSC0003DMG400046819"/>
</dbReference>
<feature type="region of interest" description="Disordered" evidence="1">
    <location>
        <begin position="23"/>
        <end position="47"/>
    </location>
</feature>
<dbReference type="Gramene" id="PGSC0003DMT400097248">
    <property type="protein sequence ID" value="PGSC0003DMT400097248"/>
    <property type="gene ID" value="PGSC0003DMG400046819"/>
</dbReference>
<evidence type="ECO:0000256" key="1">
    <source>
        <dbReference type="SAM" id="MobiDB-lite"/>
    </source>
</evidence>
<accession>M1E077</accession>
<dbReference type="AlphaFoldDB" id="M1E077"/>
<protein>
    <submittedName>
        <fullName evidence="2">Uncharacterized protein</fullName>
    </submittedName>
</protein>
<evidence type="ECO:0000313" key="2">
    <source>
        <dbReference type="EnsemblPlants" id="PGSC0003DMT400097248"/>
    </source>
</evidence>
<dbReference type="InParanoid" id="M1E077"/>